<dbReference type="RefSeq" id="WP_270095348.1">
    <property type="nucleotide sequence ID" value="NZ_JAQFFK010000001.1"/>
</dbReference>
<accession>A0AA90Z9W8</accession>
<dbReference type="AlphaFoldDB" id="A0AA90Z9W8"/>
<reference evidence="1 2" key="1">
    <citation type="submission" date="2023-07" db="EMBL/GenBank/DDBJ databases">
        <title>Genomic Encyclopedia of Type Strains, Phase IV (KMG-IV): sequencing the most valuable type-strain genomes for metagenomic binning, comparative biology and taxonomic classification.</title>
        <authorList>
            <person name="Goeker M."/>
        </authorList>
    </citation>
    <scope>NUCLEOTIDE SEQUENCE [LARGE SCALE GENOMIC DNA]</scope>
    <source>
        <strain evidence="1 2">DSM 17273</strain>
    </source>
</reference>
<comment type="caution">
    <text evidence="1">The sequence shown here is derived from an EMBL/GenBank/DDBJ whole genome shotgun (WGS) entry which is preliminary data.</text>
</comment>
<organism evidence="1 2">
    <name type="scientific">Methanococcoides alaskense</name>
    <dbReference type="NCBI Taxonomy" id="325778"/>
    <lineage>
        <taxon>Archaea</taxon>
        <taxon>Methanobacteriati</taxon>
        <taxon>Methanobacteriota</taxon>
        <taxon>Stenosarchaea group</taxon>
        <taxon>Methanomicrobia</taxon>
        <taxon>Methanosarcinales</taxon>
        <taxon>Methanosarcinaceae</taxon>
        <taxon>Methanococcoides</taxon>
    </lineage>
</organism>
<keyword evidence="2" id="KW-1185">Reference proteome</keyword>
<dbReference type="EMBL" id="JAVDQI010000010">
    <property type="protein sequence ID" value="MDR6223669.1"/>
    <property type="molecule type" value="Genomic_DNA"/>
</dbReference>
<name>A0AA90Z9W8_9EURY</name>
<evidence type="ECO:0000313" key="1">
    <source>
        <dbReference type="EMBL" id="MDR6223669.1"/>
    </source>
</evidence>
<sequence length="166" mass="18912">MDNISSTVWQRKGSCVVFDPQSMAKFIAEDSMISLREVLSWKNAIPSEPPIPKKTILISGLETVIETMSQIEADEFLSRRIRPLLIQIQNSWTDCGIVFGFSSHKKAFSEVSLDEEVHFHRRDKKTIRLSEGLWDGSATMNMKRITRDDAENGKEITVGYYVARIS</sequence>
<evidence type="ECO:0000313" key="2">
    <source>
        <dbReference type="Proteomes" id="UP001185015"/>
    </source>
</evidence>
<proteinExistence type="predicted"/>
<protein>
    <submittedName>
        <fullName evidence="1">Uncharacterized protein</fullName>
    </submittedName>
</protein>
<gene>
    <name evidence="1" type="ORF">J2750_002142</name>
</gene>
<dbReference type="Proteomes" id="UP001185015">
    <property type="component" value="Unassembled WGS sequence"/>
</dbReference>